<dbReference type="InterPro" id="IPR001214">
    <property type="entry name" value="SET_dom"/>
</dbReference>
<dbReference type="Gene3D" id="2.170.270.10">
    <property type="entry name" value="SET domain"/>
    <property type="match status" value="1"/>
</dbReference>
<protein>
    <recommendedName>
        <fullName evidence="1">SET domain-containing protein</fullName>
    </recommendedName>
</protein>
<keyword evidence="3" id="KW-1185">Reference proteome</keyword>
<gene>
    <name evidence="2" type="ORF">PENTCL1PPCAC_20039</name>
</gene>
<comment type="caution">
    <text evidence="2">The sequence shown here is derived from an EMBL/GenBank/DDBJ whole genome shotgun (WGS) entry which is preliminary data.</text>
</comment>
<dbReference type="Pfam" id="PF00856">
    <property type="entry name" value="SET"/>
    <property type="match status" value="1"/>
</dbReference>
<evidence type="ECO:0000259" key="1">
    <source>
        <dbReference type="PROSITE" id="PS50280"/>
    </source>
</evidence>
<dbReference type="AlphaFoldDB" id="A0AAV5TUE5"/>
<evidence type="ECO:0000313" key="3">
    <source>
        <dbReference type="Proteomes" id="UP001432027"/>
    </source>
</evidence>
<dbReference type="PROSITE" id="PS50280">
    <property type="entry name" value="SET"/>
    <property type="match status" value="1"/>
</dbReference>
<dbReference type="SMART" id="SM00317">
    <property type="entry name" value="SET"/>
    <property type="match status" value="1"/>
</dbReference>
<sequence length="462" mass="51435">ECQIEGIDGNQIRICPPNCSCLSSHSSDFIYDHDIRRIEKEIGQNRLTKEDIERLEKGFTPAGLASGGRLYKEVMERREGPVIEKFPWVNVRNTKGIGLGLYATCDIPKNTIICPYTARLVTEEENLAYISQVEKDRMENTDGLLANVDDYQTEVDLHSKSHFLEGFRQTHRGVITLGRYANSTSCSLHLNAQLRRFLVRLRGGEKQFLALFVSTRAIAADEPILWLYDSARPSTFPCPCCPDGSGSVPATPTDGPIRMTPIFGPDFLPERSPHVLNCSFEDQSGVSLPYTDAYSRPLTPSDVLIAMTNRLPMMGARLTEMGEYPVGSSKIEKIIRRAKKLLATGSLEIKAGLSRFDHSAIYRSALSDSSNRLLLLIFHNGKLTRALAVCPPSSSSFRFGSILISRVTKRGAKSGVISVLGLKCNQNDEDRSIITSILKSTKPIQVIDRLDAEGKRELYRFD</sequence>
<dbReference type="Proteomes" id="UP001432027">
    <property type="component" value="Unassembled WGS sequence"/>
</dbReference>
<proteinExistence type="predicted"/>
<feature type="non-terminal residue" evidence="2">
    <location>
        <position position="1"/>
    </location>
</feature>
<dbReference type="SUPFAM" id="SSF82199">
    <property type="entry name" value="SET domain"/>
    <property type="match status" value="1"/>
</dbReference>
<dbReference type="EMBL" id="BTSX01000004">
    <property type="protein sequence ID" value="GMS97864.1"/>
    <property type="molecule type" value="Genomic_DNA"/>
</dbReference>
<dbReference type="InterPro" id="IPR046341">
    <property type="entry name" value="SET_dom_sf"/>
</dbReference>
<evidence type="ECO:0000313" key="2">
    <source>
        <dbReference type="EMBL" id="GMS97864.1"/>
    </source>
</evidence>
<reference evidence="2" key="1">
    <citation type="submission" date="2023-10" db="EMBL/GenBank/DDBJ databases">
        <title>Genome assembly of Pristionchus species.</title>
        <authorList>
            <person name="Yoshida K."/>
            <person name="Sommer R.J."/>
        </authorList>
    </citation>
    <scope>NUCLEOTIDE SEQUENCE</scope>
    <source>
        <strain evidence="2">RS0144</strain>
    </source>
</reference>
<organism evidence="2 3">
    <name type="scientific">Pristionchus entomophagus</name>
    <dbReference type="NCBI Taxonomy" id="358040"/>
    <lineage>
        <taxon>Eukaryota</taxon>
        <taxon>Metazoa</taxon>
        <taxon>Ecdysozoa</taxon>
        <taxon>Nematoda</taxon>
        <taxon>Chromadorea</taxon>
        <taxon>Rhabditida</taxon>
        <taxon>Rhabditina</taxon>
        <taxon>Diplogasteromorpha</taxon>
        <taxon>Diplogasteroidea</taxon>
        <taxon>Neodiplogasteridae</taxon>
        <taxon>Pristionchus</taxon>
    </lineage>
</organism>
<feature type="domain" description="SET" evidence="1">
    <location>
        <begin position="87"/>
        <end position="229"/>
    </location>
</feature>
<accession>A0AAV5TUE5</accession>
<name>A0AAV5TUE5_9BILA</name>